<dbReference type="Proteomes" id="UP001252243">
    <property type="component" value="Unassembled WGS sequence"/>
</dbReference>
<evidence type="ECO:0000313" key="2">
    <source>
        <dbReference type="EMBL" id="MDR7081013.1"/>
    </source>
</evidence>
<reference evidence="2 3" key="1">
    <citation type="submission" date="2023-07" db="EMBL/GenBank/DDBJ databases">
        <title>Sorghum-associated microbial communities from plants grown in Nebraska, USA.</title>
        <authorList>
            <person name="Schachtman D."/>
        </authorList>
    </citation>
    <scope>NUCLEOTIDE SEQUENCE [LARGE SCALE GENOMIC DNA]</scope>
    <source>
        <strain evidence="2 3">BE167</strain>
    </source>
</reference>
<gene>
    <name evidence="2" type="ORF">J2X01_000282</name>
</gene>
<keyword evidence="3" id="KW-1185">Reference proteome</keyword>
<accession>A0ABU1U748</accession>
<evidence type="ECO:0000313" key="3">
    <source>
        <dbReference type="Proteomes" id="UP001252243"/>
    </source>
</evidence>
<name>A0ABU1U748_9MICC</name>
<evidence type="ECO:0000256" key="1">
    <source>
        <dbReference type="SAM" id="MobiDB-lite"/>
    </source>
</evidence>
<proteinExistence type="predicted"/>
<comment type="caution">
    <text evidence="2">The sequence shown here is derived from an EMBL/GenBank/DDBJ whole genome shotgun (WGS) entry which is preliminary data.</text>
</comment>
<dbReference type="EMBL" id="JAVDVQ010000001">
    <property type="protein sequence ID" value="MDR7081013.1"/>
    <property type="molecule type" value="Genomic_DNA"/>
</dbReference>
<organism evidence="2 3">
    <name type="scientific">Arthrobacter ginsengisoli</name>
    <dbReference type="NCBI Taxonomy" id="1356565"/>
    <lineage>
        <taxon>Bacteria</taxon>
        <taxon>Bacillati</taxon>
        <taxon>Actinomycetota</taxon>
        <taxon>Actinomycetes</taxon>
        <taxon>Micrococcales</taxon>
        <taxon>Micrococcaceae</taxon>
        <taxon>Arthrobacter</taxon>
    </lineage>
</organism>
<protein>
    <submittedName>
        <fullName evidence="2">Uncharacterized protein</fullName>
    </submittedName>
</protein>
<sequence length="44" mass="4987">MERARTQVQVRGRSASDATIHDLRNPRADVTTQPLVEERVELLA</sequence>
<feature type="region of interest" description="Disordered" evidence="1">
    <location>
        <begin position="1"/>
        <end position="25"/>
    </location>
</feature>